<keyword evidence="4" id="KW-0653">Protein transport</keyword>
<dbReference type="Pfam" id="PF02416">
    <property type="entry name" value="TatA_B_E"/>
    <property type="match status" value="1"/>
</dbReference>
<organism evidence="9 10">
    <name type="scientific">Luteipulveratus flavus</name>
    <dbReference type="NCBI Taxonomy" id="3031728"/>
    <lineage>
        <taxon>Bacteria</taxon>
        <taxon>Bacillati</taxon>
        <taxon>Actinomycetota</taxon>
        <taxon>Actinomycetes</taxon>
        <taxon>Micrococcales</taxon>
        <taxon>Dermacoccaceae</taxon>
        <taxon>Luteipulveratus</taxon>
    </lineage>
</organism>
<evidence type="ECO:0000256" key="2">
    <source>
        <dbReference type="ARBA" id="ARBA00022448"/>
    </source>
</evidence>
<evidence type="ECO:0000256" key="7">
    <source>
        <dbReference type="ARBA" id="ARBA00023136"/>
    </source>
</evidence>
<evidence type="ECO:0000256" key="3">
    <source>
        <dbReference type="ARBA" id="ARBA00022692"/>
    </source>
</evidence>
<keyword evidence="10" id="KW-1185">Reference proteome</keyword>
<keyword evidence="3" id="KW-0812">Transmembrane</keyword>
<keyword evidence="5" id="KW-1133">Transmembrane helix</keyword>
<gene>
    <name evidence="9" type="ORF">P4R38_12170</name>
</gene>
<name>A0ABT6C901_9MICO</name>
<accession>A0ABT6C901</accession>
<comment type="subcellular location">
    <subcellularLocation>
        <location evidence="1">Membrane</location>
        <topology evidence="1">Single-pass membrane protein</topology>
    </subcellularLocation>
</comment>
<dbReference type="RefSeq" id="WP_277192368.1">
    <property type="nucleotide sequence ID" value="NZ_JAROAV010000031.1"/>
</dbReference>
<keyword evidence="6" id="KW-0811">Translocation</keyword>
<proteinExistence type="predicted"/>
<evidence type="ECO:0000313" key="9">
    <source>
        <dbReference type="EMBL" id="MDF8265003.1"/>
    </source>
</evidence>
<dbReference type="PRINTS" id="PR01506">
    <property type="entry name" value="TATBPROTEIN"/>
</dbReference>
<evidence type="ECO:0000256" key="5">
    <source>
        <dbReference type="ARBA" id="ARBA00022989"/>
    </source>
</evidence>
<evidence type="ECO:0000256" key="8">
    <source>
        <dbReference type="SAM" id="MobiDB-lite"/>
    </source>
</evidence>
<feature type="region of interest" description="Disordered" evidence="8">
    <location>
        <begin position="83"/>
        <end position="125"/>
    </location>
</feature>
<feature type="compositionally biased region" description="Low complexity" evidence="8">
    <location>
        <begin position="88"/>
        <end position="107"/>
    </location>
</feature>
<reference evidence="9 10" key="1">
    <citation type="submission" date="2023-03" db="EMBL/GenBank/DDBJ databases">
        <title>YIM 133296 draft genome.</title>
        <authorList>
            <person name="Xiong L."/>
        </authorList>
    </citation>
    <scope>NUCLEOTIDE SEQUENCE [LARGE SCALE GENOMIC DNA]</scope>
    <source>
        <strain evidence="9 10">YIM 133296</strain>
    </source>
</reference>
<comment type="caution">
    <text evidence="9">The sequence shown here is derived from an EMBL/GenBank/DDBJ whole genome shotgun (WGS) entry which is preliminary data.</text>
</comment>
<dbReference type="Gene3D" id="1.20.5.3310">
    <property type="match status" value="1"/>
</dbReference>
<evidence type="ECO:0000256" key="4">
    <source>
        <dbReference type="ARBA" id="ARBA00022927"/>
    </source>
</evidence>
<dbReference type="EMBL" id="JAROAV010000031">
    <property type="protein sequence ID" value="MDF8265003.1"/>
    <property type="molecule type" value="Genomic_DNA"/>
</dbReference>
<keyword evidence="7" id="KW-0472">Membrane</keyword>
<keyword evidence="2" id="KW-0813">Transport</keyword>
<protein>
    <submittedName>
        <fullName evidence="9">Preprotein translocase subunit TatA</fullName>
    </submittedName>
</protein>
<dbReference type="InterPro" id="IPR003369">
    <property type="entry name" value="TatA/B/E"/>
</dbReference>
<dbReference type="Proteomes" id="UP001528912">
    <property type="component" value="Unassembled WGS sequence"/>
</dbReference>
<sequence>MFGINTWEFFALLVLAMLVIGPDRLPEYVGRLRDWIRQARDMAEGAKSQLRDQMGPEYRDIDWSQYDPRQYDPRKIVRQALLDEPADEVPAAPEEAPTAPEAPIAVPFGQPYDPDRVTPWDADAT</sequence>
<evidence type="ECO:0000313" key="10">
    <source>
        <dbReference type="Proteomes" id="UP001528912"/>
    </source>
</evidence>
<evidence type="ECO:0000256" key="1">
    <source>
        <dbReference type="ARBA" id="ARBA00004167"/>
    </source>
</evidence>
<evidence type="ECO:0000256" key="6">
    <source>
        <dbReference type="ARBA" id="ARBA00023010"/>
    </source>
</evidence>